<keyword evidence="3" id="KW-1185">Reference proteome</keyword>
<gene>
    <name evidence="1" type="ORF">CCMP2556_LOCUS23315</name>
    <name evidence="2" type="ORF">CCMP2556_LOCUS23592</name>
</gene>
<evidence type="ECO:0000313" key="3">
    <source>
        <dbReference type="Proteomes" id="UP001642484"/>
    </source>
</evidence>
<proteinExistence type="predicted"/>
<reference evidence="2 3" key="1">
    <citation type="submission" date="2024-02" db="EMBL/GenBank/DDBJ databases">
        <authorList>
            <person name="Chen Y."/>
            <person name="Shah S."/>
            <person name="Dougan E. K."/>
            <person name="Thang M."/>
            <person name="Chan C."/>
        </authorList>
    </citation>
    <scope>NUCLEOTIDE SEQUENCE [LARGE SCALE GENOMIC DNA]</scope>
</reference>
<dbReference type="EMBL" id="CAXAMN010015113">
    <property type="protein sequence ID" value="CAK9045010.1"/>
    <property type="molecule type" value="Genomic_DNA"/>
</dbReference>
<organism evidence="2 3">
    <name type="scientific">Durusdinium trenchii</name>
    <dbReference type="NCBI Taxonomy" id="1381693"/>
    <lineage>
        <taxon>Eukaryota</taxon>
        <taxon>Sar</taxon>
        <taxon>Alveolata</taxon>
        <taxon>Dinophyceae</taxon>
        <taxon>Suessiales</taxon>
        <taxon>Symbiodiniaceae</taxon>
        <taxon>Durusdinium</taxon>
    </lineage>
</organism>
<sequence>MRFFRAQNVRSEHCKSVRASGQRPLRACGTIFKIARKRYSSTGAPQIAAATRFMPTTLRTKKPSQVAGGVLQASSASLSQENRKKVLLREAPKVAEKLDIEDAFQDFMHQLD</sequence>
<evidence type="ECO:0000313" key="2">
    <source>
        <dbReference type="EMBL" id="CAK9045010.1"/>
    </source>
</evidence>
<name>A0ABP0M0J6_9DINO</name>
<accession>A0ABP0M0J6</accession>
<dbReference type="Proteomes" id="UP001642484">
    <property type="component" value="Unassembled WGS sequence"/>
</dbReference>
<protein>
    <submittedName>
        <fullName evidence="2">Uncharacterized protein</fullName>
    </submittedName>
</protein>
<evidence type="ECO:0000313" key="1">
    <source>
        <dbReference type="EMBL" id="CAK9044263.1"/>
    </source>
</evidence>
<comment type="caution">
    <text evidence="2">The sequence shown here is derived from an EMBL/GenBank/DDBJ whole genome shotgun (WGS) entry which is preliminary data.</text>
</comment>
<dbReference type="EMBL" id="CAXAMN010014780">
    <property type="protein sequence ID" value="CAK9044263.1"/>
    <property type="molecule type" value="Genomic_DNA"/>
</dbReference>